<sequence>MLSGIRVISFTHFLQGPSASQLLADLGADVIKIEPRTGAFERTWTAPGWFLEGDHSPFFALGNRNVRSMVVDLKNPAAMAPLLDLIDSADVLIESFRPGTLDRLGLGWETVHARNPRLVYASLSGYGSDGPYVDRPGQDVLVQALSGIAMATGRADGPPQPAGACIVDQHAGVLGAFGILAALHGRERTGTGVKVESNLLNAALDLQIEPLTYALNGFTGARSASGISSPFYTAPYGVFATADGWICLSLTSPATLREVFADAGFDDLPTGEAFAHREDVNGRIAAHVATRTTAEWADVFSAARMWWAPVNGHDEVIADPQVQHNDSFDQYEHPVAGNVRVLKHPVSYDGVRPGVRTAPPELGEHTRDVLHGLGYSEEDVEALHEAGAVRS</sequence>
<dbReference type="InterPro" id="IPR003673">
    <property type="entry name" value="CoA-Trfase_fam_III"/>
</dbReference>
<evidence type="ECO:0000313" key="3">
    <source>
        <dbReference type="Proteomes" id="UP001213972"/>
    </source>
</evidence>
<dbReference type="Proteomes" id="UP001213972">
    <property type="component" value="Chromosome"/>
</dbReference>
<dbReference type="InterPro" id="IPR023606">
    <property type="entry name" value="CoA-Trfase_III_dom_1_sf"/>
</dbReference>
<gene>
    <name evidence="2" type="ORF">P0Y48_11140</name>
</gene>
<dbReference type="Pfam" id="PF02515">
    <property type="entry name" value="CoA_transf_3"/>
    <property type="match status" value="1"/>
</dbReference>
<evidence type="ECO:0000256" key="1">
    <source>
        <dbReference type="ARBA" id="ARBA00022679"/>
    </source>
</evidence>
<dbReference type="SUPFAM" id="SSF89796">
    <property type="entry name" value="CoA-transferase family III (CaiB/BaiF)"/>
    <property type="match status" value="1"/>
</dbReference>
<dbReference type="EMBL" id="CP119321">
    <property type="protein sequence ID" value="WEK13013.1"/>
    <property type="molecule type" value="Genomic_DNA"/>
</dbReference>
<dbReference type="PANTHER" id="PTHR48207">
    <property type="entry name" value="SUCCINATE--HYDROXYMETHYLGLUTARATE COA-TRANSFERASE"/>
    <property type="match status" value="1"/>
</dbReference>
<protein>
    <submittedName>
        <fullName evidence="2">CaiB/BaiF CoA-transferase family protein</fullName>
    </submittedName>
</protein>
<dbReference type="Gene3D" id="3.30.1540.10">
    <property type="entry name" value="formyl-coa transferase, domain 3"/>
    <property type="match status" value="1"/>
</dbReference>
<dbReference type="AlphaFoldDB" id="A0AAJ5W0K2"/>
<dbReference type="GO" id="GO:0008410">
    <property type="term" value="F:CoA-transferase activity"/>
    <property type="evidence" value="ECO:0007669"/>
    <property type="project" value="TreeGrafter"/>
</dbReference>
<dbReference type="InterPro" id="IPR050483">
    <property type="entry name" value="CoA-transferase_III_domain"/>
</dbReference>
<accession>A0AAJ5W0K2</accession>
<dbReference type="PANTHER" id="PTHR48207:SF4">
    <property type="entry name" value="BLL6097 PROTEIN"/>
    <property type="match status" value="1"/>
</dbReference>
<keyword evidence="1" id="KW-0808">Transferase</keyword>
<name>A0AAJ5W0K2_9MICO</name>
<reference evidence="2" key="1">
    <citation type="submission" date="2023-03" db="EMBL/GenBank/DDBJ databases">
        <title>Andean soil-derived lignocellulolytic bacterial consortium as a source of novel taxa and putative plastic-active enzymes.</title>
        <authorList>
            <person name="Diaz-Garcia L."/>
            <person name="Chuvochina M."/>
            <person name="Feuerriegel G."/>
            <person name="Bunk B."/>
            <person name="Sproer C."/>
            <person name="Streit W.R."/>
            <person name="Rodriguez L.M."/>
            <person name="Overmann J."/>
            <person name="Jimenez D.J."/>
        </authorList>
    </citation>
    <scope>NUCLEOTIDE SEQUENCE</scope>
    <source>
        <strain evidence="2">MAG 4610</strain>
    </source>
</reference>
<dbReference type="InterPro" id="IPR044855">
    <property type="entry name" value="CoA-Trfase_III_dom3_sf"/>
</dbReference>
<proteinExistence type="predicted"/>
<organism evidence="2 3">
    <name type="scientific">Candidatus Microbacterium phytovorans</name>
    <dbReference type="NCBI Taxonomy" id="3121374"/>
    <lineage>
        <taxon>Bacteria</taxon>
        <taxon>Bacillati</taxon>
        <taxon>Actinomycetota</taxon>
        <taxon>Actinomycetes</taxon>
        <taxon>Micrococcales</taxon>
        <taxon>Microbacteriaceae</taxon>
        <taxon>Microbacterium</taxon>
    </lineage>
</organism>
<evidence type="ECO:0000313" key="2">
    <source>
        <dbReference type="EMBL" id="WEK13013.1"/>
    </source>
</evidence>
<dbReference type="Gene3D" id="3.40.50.10540">
    <property type="entry name" value="Crotonobetainyl-coa:carnitine coa-transferase, domain 1"/>
    <property type="match status" value="1"/>
</dbReference>